<sequence>MRFSPSMNELKDNEKFMDGSTIRKAVESLEVQLNRSKVLVQSPNSDTFVKHVEEVTHDLGRSLGLLLLASLEVSIDLKEKIGNLHKELMSASLESLDIGDVVLQLKYGNDEEFKYALLGLNELIGSEKVSNEWIDEEGIIPILFNRLGSSKLENRLTIIQILRRLALENADNKEKMVDVEYLSMLVKSLTQDVEERREAVGLLVNFSDPPAVRRRMGRIQGCIVVLVAMLNGDDPVASRDAGKLLNAFSSNTRNALHMAEAGYFKPLVQYLKEGSDMSKVLMATALSRMELTDKWRAALGEDGAIEPLVKMFNAGKLESKLSALSALQNLSRLTENI</sequence>
<evidence type="ECO:0000256" key="1">
    <source>
        <dbReference type="ARBA" id="ARBA00022737"/>
    </source>
</evidence>
<keyword evidence="3" id="KW-1185">Reference proteome</keyword>
<comment type="caution">
    <text evidence="2">The sequence shown here is derived from an EMBL/GenBank/DDBJ whole genome shotgun (WGS) entry which is preliminary data.</text>
</comment>
<evidence type="ECO:0000313" key="3">
    <source>
        <dbReference type="Proteomes" id="UP001459277"/>
    </source>
</evidence>
<keyword evidence="1" id="KW-0677">Repeat</keyword>
<dbReference type="EMBL" id="JAZDWU010000003">
    <property type="protein sequence ID" value="KAL0007096.1"/>
    <property type="molecule type" value="Genomic_DNA"/>
</dbReference>
<name>A0AAW2DD90_9ROSI</name>
<accession>A0AAW2DD90</accession>
<protein>
    <submittedName>
        <fullName evidence="2">Uncharacterized protein</fullName>
    </submittedName>
</protein>
<dbReference type="SMART" id="SM00185">
    <property type="entry name" value="ARM"/>
    <property type="match status" value="3"/>
</dbReference>
<organism evidence="2 3">
    <name type="scientific">Lithocarpus litseifolius</name>
    <dbReference type="NCBI Taxonomy" id="425828"/>
    <lineage>
        <taxon>Eukaryota</taxon>
        <taxon>Viridiplantae</taxon>
        <taxon>Streptophyta</taxon>
        <taxon>Embryophyta</taxon>
        <taxon>Tracheophyta</taxon>
        <taxon>Spermatophyta</taxon>
        <taxon>Magnoliopsida</taxon>
        <taxon>eudicotyledons</taxon>
        <taxon>Gunneridae</taxon>
        <taxon>Pentapetalae</taxon>
        <taxon>rosids</taxon>
        <taxon>fabids</taxon>
        <taxon>Fagales</taxon>
        <taxon>Fagaceae</taxon>
        <taxon>Lithocarpus</taxon>
    </lineage>
</organism>
<dbReference type="PANTHER" id="PTHR45958:SF12">
    <property type="entry name" value="OS01G0948500 PROTEIN"/>
    <property type="match status" value="1"/>
</dbReference>
<dbReference type="Gene3D" id="1.25.10.10">
    <property type="entry name" value="Leucine-rich Repeat Variant"/>
    <property type="match status" value="1"/>
</dbReference>
<dbReference type="InterPro" id="IPR000225">
    <property type="entry name" value="Armadillo"/>
</dbReference>
<dbReference type="PANTHER" id="PTHR45958">
    <property type="entry name" value="RING-TYPE E3 UBIQUITIN TRANSFERASE"/>
    <property type="match status" value="1"/>
</dbReference>
<dbReference type="InterPro" id="IPR052608">
    <property type="entry name" value="U-box_domain_protein"/>
</dbReference>
<reference evidence="2 3" key="1">
    <citation type="submission" date="2024-01" db="EMBL/GenBank/DDBJ databases">
        <title>A telomere-to-telomere, gap-free genome of sweet tea (Lithocarpus litseifolius).</title>
        <authorList>
            <person name="Zhou J."/>
        </authorList>
    </citation>
    <scope>NUCLEOTIDE SEQUENCE [LARGE SCALE GENOMIC DNA]</scope>
    <source>
        <strain evidence="2">Zhou-2022a</strain>
        <tissue evidence="2">Leaf</tissue>
    </source>
</reference>
<dbReference type="AlphaFoldDB" id="A0AAW2DD90"/>
<dbReference type="InterPro" id="IPR011989">
    <property type="entry name" value="ARM-like"/>
</dbReference>
<proteinExistence type="predicted"/>
<dbReference type="Proteomes" id="UP001459277">
    <property type="component" value="Unassembled WGS sequence"/>
</dbReference>
<dbReference type="InterPro" id="IPR016024">
    <property type="entry name" value="ARM-type_fold"/>
</dbReference>
<dbReference type="SUPFAM" id="SSF48371">
    <property type="entry name" value="ARM repeat"/>
    <property type="match status" value="1"/>
</dbReference>
<gene>
    <name evidence="2" type="ORF">SO802_008598</name>
</gene>
<evidence type="ECO:0000313" key="2">
    <source>
        <dbReference type="EMBL" id="KAL0007096.1"/>
    </source>
</evidence>